<dbReference type="PATRIC" id="fig|999411.4.peg.874"/>
<proteinExistence type="predicted"/>
<accession>N9Y1H4</accession>
<dbReference type="RefSeq" id="WP_002597403.1">
    <property type="nucleotide sequence ID" value="NZ_KB850956.1"/>
</dbReference>
<sequence length="72" mass="8125">MEMERFEIERFNIGDKVSNINNCKVGIIVRIYKNGSIAVLEKVAPTVISTHDSNKTLSLVEKNSVPIYDETL</sequence>
<name>N9Y1H4_9CLOT</name>
<reference evidence="1 2" key="1">
    <citation type="submission" date="2013-01" db="EMBL/GenBank/DDBJ databases">
        <title>The Genome Sequence of Clostridium colicanis 209318.</title>
        <authorList>
            <consortium name="The Broad Institute Genome Sequencing Platform"/>
            <person name="Earl A."/>
            <person name="Ward D."/>
            <person name="Feldgarden M."/>
            <person name="Gevers D."/>
            <person name="Courvalin P."/>
            <person name="Lambert T."/>
            <person name="Walker B."/>
            <person name="Young S.K."/>
            <person name="Zeng Q."/>
            <person name="Gargeya S."/>
            <person name="Fitzgerald M."/>
            <person name="Haas B."/>
            <person name="Abouelleil A."/>
            <person name="Alvarado L."/>
            <person name="Arachchi H.M."/>
            <person name="Berlin A.M."/>
            <person name="Chapman S.B."/>
            <person name="Dewar J."/>
            <person name="Goldberg J."/>
            <person name="Griggs A."/>
            <person name="Gujja S."/>
            <person name="Hansen M."/>
            <person name="Howarth C."/>
            <person name="Imamovic A."/>
            <person name="Larimer J."/>
            <person name="McCowan C."/>
            <person name="Murphy C."/>
            <person name="Neiman D."/>
            <person name="Pearson M."/>
            <person name="Priest M."/>
            <person name="Roberts A."/>
            <person name="Saif S."/>
            <person name="Shea T."/>
            <person name="Sisk P."/>
            <person name="Sykes S."/>
            <person name="Wortman J."/>
            <person name="Nusbaum C."/>
            <person name="Birren B."/>
        </authorList>
    </citation>
    <scope>NUCLEOTIDE SEQUENCE [LARGE SCALE GENOMIC DNA]</scope>
    <source>
        <strain evidence="1 2">209318</strain>
    </source>
</reference>
<dbReference type="Proteomes" id="UP000013097">
    <property type="component" value="Unassembled WGS sequence"/>
</dbReference>
<dbReference type="EMBL" id="AGYT01000008">
    <property type="protein sequence ID" value="ENZ01667.1"/>
    <property type="molecule type" value="Genomic_DNA"/>
</dbReference>
<gene>
    <name evidence="1" type="ORF">HMPREF1092_00901</name>
</gene>
<comment type="caution">
    <text evidence="1">The sequence shown here is derived from an EMBL/GenBank/DDBJ whole genome shotgun (WGS) entry which is preliminary data.</text>
</comment>
<evidence type="ECO:0000313" key="1">
    <source>
        <dbReference type="EMBL" id="ENZ01667.1"/>
    </source>
</evidence>
<dbReference type="eggNOG" id="ENOG503282D">
    <property type="taxonomic scope" value="Bacteria"/>
</dbReference>
<keyword evidence="2" id="KW-1185">Reference proteome</keyword>
<evidence type="ECO:0000313" key="2">
    <source>
        <dbReference type="Proteomes" id="UP000013097"/>
    </source>
</evidence>
<dbReference type="AlphaFoldDB" id="N9Y1H4"/>
<protein>
    <submittedName>
        <fullName evidence="1">Uncharacterized protein</fullName>
    </submittedName>
</protein>
<dbReference type="HOGENOM" id="CLU_2715239_0_0_9"/>
<organism evidence="1 2">
    <name type="scientific">Clostridium thermobutyricum</name>
    <dbReference type="NCBI Taxonomy" id="29372"/>
    <lineage>
        <taxon>Bacteria</taxon>
        <taxon>Bacillati</taxon>
        <taxon>Bacillota</taxon>
        <taxon>Clostridia</taxon>
        <taxon>Eubacteriales</taxon>
        <taxon>Clostridiaceae</taxon>
        <taxon>Clostridium</taxon>
    </lineage>
</organism>